<keyword evidence="9" id="KW-1185">Reference proteome</keyword>
<evidence type="ECO:0000256" key="2">
    <source>
        <dbReference type="ARBA" id="ARBA00013064"/>
    </source>
</evidence>
<proteinExistence type="inferred from homology"/>
<dbReference type="InterPro" id="IPR050561">
    <property type="entry name" value="PTP"/>
</dbReference>
<evidence type="ECO:0000256" key="3">
    <source>
        <dbReference type="ARBA" id="ARBA00022801"/>
    </source>
</evidence>
<dbReference type="InterPro" id="IPR016130">
    <property type="entry name" value="Tyr_Pase_AS"/>
</dbReference>
<dbReference type="Proteomes" id="UP000014760">
    <property type="component" value="Unassembled WGS sequence"/>
</dbReference>
<feature type="region of interest" description="Disordered" evidence="5">
    <location>
        <begin position="1"/>
        <end position="26"/>
    </location>
</feature>
<accession>R7TUX3</accession>
<evidence type="ECO:0000256" key="5">
    <source>
        <dbReference type="SAM" id="MobiDB-lite"/>
    </source>
</evidence>
<dbReference type="OrthoDB" id="19045at2759"/>
<dbReference type="EnsemblMetazoa" id="CapteT185188">
    <property type="protein sequence ID" value="CapteP185188"/>
    <property type="gene ID" value="CapteG185188"/>
</dbReference>
<dbReference type="InterPro" id="IPR022778">
    <property type="entry name" value="CDKN3"/>
</dbReference>
<dbReference type="STRING" id="283909.R7TUX3"/>
<evidence type="ECO:0000313" key="9">
    <source>
        <dbReference type="Proteomes" id="UP000014760"/>
    </source>
</evidence>
<dbReference type="Pfam" id="PF05706">
    <property type="entry name" value="CDKN3"/>
    <property type="match status" value="1"/>
</dbReference>
<dbReference type="PROSITE" id="PS00383">
    <property type="entry name" value="TYR_PHOSPHATASE_1"/>
    <property type="match status" value="1"/>
</dbReference>
<evidence type="ECO:0000256" key="4">
    <source>
        <dbReference type="ARBA" id="ARBA00022912"/>
    </source>
</evidence>
<feature type="compositionally biased region" description="Low complexity" evidence="5">
    <location>
        <begin position="10"/>
        <end position="19"/>
    </location>
</feature>
<dbReference type="Gene3D" id="3.90.190.10">
    <property type="entry name" value="Protein tyrosine phosphatase superfamily"/>
    <property type="match status" value="1"/>
</dbReference>
<dbReference type="PROSITE" id="PS50056">
    <property type="entry name" value="TYR_PHOSPHATASE_2"/>
    <property type="match status" value="1"/>
</dbReference>
<dbReference type="InterPro" id="IPR029021">
    <property type="entry name" value="Prot-tyrosine_phosphatase-like"/>
</dbReference>
<evidence type="ECO:0000256" key="1">
    <source>
        <dbReference type="ARBA" id="ARBA00009580"/>
    </source>
</evidence>
<dbReference type="AlphaFoldDB" id="R7TUX3"/>
<dbReference type="EC" id="3.1.3.48" evidence="2"/>
<dbReference type="SMART" id="SM00404">
    <property type="entry name" value="PTPc_motif"/>
    <property type="match status" value="1"/>
</dbReference>
<dbReference type="OMA" id="CRYKDIR"/>
<reference evidence="7 9" key="2">
    <citation type="journal article" date="2013" name="Nature">
        <title>Insights into bilaterian evolution from three spiralian genomes.</title>
        <authorList>
            <person name="Simakov O."/>
            <person name="Marletaz F."/>
            <person name="Cho S.J."/>
            <person name="Edsinger-Gonzales E."/>
            <person name="Havlak P."/>
            <person name="Hellsten U."/>
            <person name="Kuo D.H."/>
            <person name="Larsson T."/>
            <person name="Lv J."/>
            <person name="Arendt D."/>
            <person name="Savage R."/>
            <person name="Osoegawa K."/>
            <person name="de Jong P."/>
            <person name="Grimwood J."/>
            <person name="Chapman J.A."/>
            <person name="Shapiro H."/>
            <person name="Aerts A."/>
            <person name="Otillar R.P."/>
            <person name="Terry A.Y."/>
            <person name="Boore J.L."/>
            <person name="Grigoriev I.V."/>
            <person name="Lindberg D.R."/>
            <person name="Seaver E.C."/>
            <person name="Weisblat D.A."/>
            <person name="Putnam N.H."/>
            <person name="Rokhsar D.S."/>
        </authorList>
    </citation>
    <scope>NUCLEOTIDE SEQUENCE</scope>
    <source>
        <strain evidence="7 9">I ESC-2004</strain>
    </source>
</reference>
<dbReference type="GO" id="GO:0004725">
    <property type="term" value="F:protein tyrosine phosphatase activity"/>
    <property type="evidence" value="ECO:0007669"/>
    <property type="project" value="UniProtKB-EC"/>
</dbReference>
<comment type="similarity">
    <text evidence="1">Belongs to the protein-tyrosine phosphatase family.</text>
</comment>
<evidence type="ECO:0000313" key="7">
    <source>
        <dbReference type="EMBL" id="ELT97362.1"/>
    </source>
</evidence>
<dbReference type="SUPFAM" id="SSF52799">
    <property type="entry name" value="(Phosphotyrosine protein) phosphatases II"/>
    <property type="match status" value="1"/>
</dbReference>
<dbReference type="PANTHER" id="PTHR23339">
    <property type="entry name" value="TYROSINE SPECIFIC PROTEIN PHOSPHATASE AND DUAL SPECIFICITY PROTEIN PHOSPHATASE"/>
    <property type="match status" value="1"/>
</dbReference>
<reference evidence="8" key="3">
    <citation type="submission" date="2015-06" db="UniProtKB">
        <authorList>
            <consortium name="EnsemblMetazoa"/>
        </authorList>
    </citation>
    <scope>IDENTIFICATION</scope>
</reference>
<keyword evidence="4" id="KW-0904">Protein phosphatase</keyword>
<protein>
    <recommendedName>
        <fullName evidence="2">protein-tyrosine-phosphatase</fullName>
        <ecNumber evidence="2">3.1.3.48</ecNumber>
    </recommendedName>
</protein>
<dbReference type="EMBL" id="KB308581">
    <property type="protein sequence ID" value="ELT97362.1"/>
    <property type="molecule type" value="Genomic_DNA"/>
</dbReference>
<sequence>MAVPCAFQMSLSDSLNDSDSSSDEDREVDLSPLKVDWLDVSSYGFLGSLGITSLPDDLEALDIHDVYVLCTKGELSKYRVSKYITELTSRDSVNVHHYPFMDGQTPLLSNLLKMIAEIRENLMTQNKVLIHCYGGLGRSSLVSVCLLLQMDAQLTVEDAVQKLKDLRGSSAIQSVKQFNFIHEFREKSAEYESNTEAADRPVSR</sequence>
<dbReference type="FunFam" id="3.90.190.10:FF:000157">
    <property type="entry name" value="Protein-tyrosine phosphatase"/>
    <property type="match status" value="1"/>
</dbReference>
<keyword evidence="3" id="KW-0378">Hydrolase</keyword>
<gene>
    <name evidence="7" type="ORF">CAPTEDRAFT_185188</name>
</gene>
<dbReference type="InterPro" id="IPR003595">
    <property type="entry name" value="Tyr_Pase_cat"/>
</dbReference>
<evidence type="ECO:0000259" key="6">
    <source>
        <dbReference type="PROSITE" id="PS50056"/>
    </source>
</evidence>
<organism evidence="7">
    <name type="scientific">Capitella teleta</name>
    <name type="common">Polychaete worm</name>
    <dbReference type="NCBI Taxonomy" id="283909"/>
    <lineage>
        <taxon>Eukaryota</taxon>
        <taxon>Metazoa</taxon>
        <taxon>Spiralia</taxon>
        <taxon>Lophotrochozoa</taxon>
        <taxon>Annelida</taxon>
        <taxon>Polychaeta</taxon>
        <taxon>Sedentaria</taxon>
        <taxon>Scolecida</taxon>
        <taxon>Capitellidae</taxon>
        <taxon>Capitella</taxon>
    </lineage>
</organism>
<dbReference type="InterPro" id="IPR000387">
    <property type="entry name" value="Tyr_Pase_dom"/>
</dbReference>
<dbReference type="EMBL" id="AMQN01010937">
    <property type="status" value="NOT_ANNOTATED_CDS"/>
    <property type="molecule type" value="Genomic_DNA"/>
</dbReference>
<feature type="domain" description="Tyrosine specific protein phosphatases" evidence="6">
    <location>
        <begin position="109"/>
        <end position="167"/>
    </location>
</feature>
<reference evidence="9" key="1">
    <citation type="submission" date="2012-12" db="EMBL/GenBank/DDBJ databases">
        <authorList>
            <person name="Hellsten U."/>
            <person name="Grimwood J."/>
            <person name="Chapman J.A."/>
            <person name="Shapiro H."/>
            <person name="Aerts A."/>
            <person name="Otillar R.P."/>
            <person name="Terry A.Y."/>
            <person name="Boore J.L."/>
            <person name="Simakov O."/>
            <person name="Marletaz F."/>
            <person name="Cho S.-J."/>
            <person name="Edsinger-Gonzales E."/>
            <person name="Havlak P."/>
            <person name="Kuo D.-H."/>
            <person name="Larsson T."/>
            <person name="Lv J."/>
            <person name="Arendt D."/>
            <person name="Savage R."/>
            <person name="Osoegawa K."/>
            <person name="de Jong P."/>
            <person name="Lindberg D.R."/>
            <person name="Seaver E.C."/>
            <person name="Weisblat D.A."/>
            <person name="Putnam N.H."/>
            <person name="Grigoriev I.V."/>
            <person name="Rokhsar D.S."/>
        </authorList>
    </citation>
    <scope>NUCLEOTIDE SEQUENCE</scope>
    <source>
        <strain evidence="9">I ESC-2004</strain>
    </source>
</reference>
<evidence type="ECO:0000313" key="8">
    <source>
        <dbReference type="EnsemblMetazoa" id="CapteP185188"/>
    </source>
</evidence>
<name>R7TUX3_CAPTE</name>
<dbReference type="HOGENOM" id="CLU_047330_1_0_1"/>